<dbReference type="EMBL" id="CP017839">
    <property type="protein sequence ID" value="APA96331.1"/>
    <property type="molecule type" value="Genomic_DNA"/>
</dbReference>
<dbReference type="PANTHER" id="PTHR10353">
    <property type="entry name" value="GLYCOSYL HYDROLASE"/>
    <property type="match status" value="1"/>
</dbReference>
<dbReference type="InterPro" id="IPR006311">
    <property type="entry name" value="TAT_signal"/>
</dbReference>
<evidence type="ECO:0000256" key="3">
    <source>
        <dbReference type="ARBA" id="ARBA00023295"/>
    </source>
</evidence>
<dbReference type="Gene3D" id="3.20.20.80">
    <property type="entry name" value="Glycosidases"/>
    <property type="match status" value="2"/>
</dbReference>
<dbReference type="InterPro" id="IPR017853">
    <property type="entry name" value="GH"/>
</dbReference>
<sequence>MSSKTVHCTVFDMGSRRRILGLVVLAASAALTATAAPAFARPEPPARVDPLGQDFLWGVAASGFQSEGHAPDSNWSRYAASGKTQDPYRDSIDFYDRYLSDIQLAKGLGVKVYRIGIEWARVQPQPGVWDEDGLRFYDKVIGAIEAAGMRPMLTLDHWVYPGWEADRGGWNNAGMVEDWLADARRIVDRYAFGNPLWVTFNEPAMYMANEVRLGILPATAIGVMRDRIAQAHNAIYDYIHQVQPGALVTSNVAYIPVSEDSVNGPLSDRIAAKLDYIGIDYYYGLSPDALRSPITTELWTNPLQPDGIYYALEHYSRAFPGKPLYIVENGMPTENGKPRADGYTRADDLRDTVYWVQRAKADGMNVIGYNYWSLTDNYEWGSYTPRFGLYTVDVLTDPALTRRPTDAVPAYTAITRDGGVPADYRPTRDPKDCSLVDPLTSCTDPVTLPR</sequence>
<accession>A0ABC8AQ71</accession>
<dbReference type="AlphaFoldDB" id="A0ABC8AQ71"/>
<evidence type="ECO:0000313" key="7">
    <source>
        <dbReference type="Proteomes" id="UP000180166"/>
    </source>
</evidence>
<dbReference type="PROSITE" id="PS51318">
    <property type="entry name" value="TAT"/>
    <property type="match status" value="1"/>
</dbReference>
<evidence type="ECO:0000256" key="2">
    <source>
        <dbReference type="ARBA" id="ARBA00022801"/>
    </source>
</evidence>
<keyword evidence="3 6" id="KW-0326">Glycosidase</keyword>
<keyword evidence="2 6" id="KW-0378">Hydrolase</keyword>
<dbReference type="InterPro" id="IPR001360">
    <property type="entry name" value="Glyco_hydro_1"/>
</dbReference>
<dbReference type="SUPFAM" id="SSF51445">
    <property type="entry name" value="(Trans)glycosidases"/>
    <property type="match status" value="1"/>
</dbReference>
<dbReference type="PANTHER" id="PTHR10353:SF36">
    <property type="entry name" value="LP05116P"/>
    <property type="match status" value="1"/>
</dbReference>
<dbReference type="KEGG" id="nsr:NS506_02265"/>
<evidence type="ECO:0000313" key="6">
    <source>
        <dbReference type="EMBL" id="APA96331.1"/>
    </source>
</evidence>
<organism evidence="6 7">
    <name type="scientific">Nocardia seriolae</name>
    <dbReference type="NCBI Taxonomy" id="37332"/>
    <lineage>
        <taxon>Bacteria</taxon>
        <taxon>Bacillati</taxon>
        <taxon>Actinomycetota</taxon>
        <taxon>Actinomycetes</taxon>
        <taxon>Mycobacteriales</taxon>
        <taxon>Nocardiaceae</taxon>
        <taxon>Nocardia</taxon>
    </lineage>
</organism>
<dbReference type="Pfam" id="PF00232">
    <property type="entry name" value="Glyco_hydro_1"/>
    <property type="match status" value="2"/>
</dbReference>
<gene>
    <name evidence="6" type="primary">bglB</name>
    <name evidence="6" type="ORF">NS506_02265</name>
</gene>
<dbReference type="PRINTS" id="PR00131">
    <property type="entry name" value="GLHYDRLASE1"/>
</dbReference>
<evidence type="ECO:0000256" key="4">
    <source>
        <dbReference type="RuleBase" id="RU003690"/>
    </source>
</evidence>
<evidence type="ECO:0000256" key="1">
    <source>
        <dbReference type="ARBA" id="ARBA00010838"/>
    </source>
</evidence>
<dbReference type="GO" id="GO:0008422">
    <property type="term" value="F:beta-glucosidase activity"/>
    <property type="evidence" value="ECO:0007669"/>
    <property type="project" value="UniProtKB-EC"/>
</dbReference>
<name>A0ABC8AQ71_9NOCA</name>
<evidence type="ECO:0000256" key="5">
    <source>
        <dbReference type="SAM" id="SignalP"/>
    </source>
</evidence>
<feature type="signal peptide" evidence="5">
    <location>
        <begin position="1"/>
        <end position="35"/>
    </location>
</feature>
<feature type="chain" id="PRO_5044789119" evidence="5">
    <location>
        <begin position="36"/>
        <end position="450"/>
    </location>
</feature>
<dbReference type="Proteomes" id="UP000180166">
    <property type="component" value="Chromosome"/>
</dbReference>
<protein>
    <submittedName>
        <fullName evidence="6">Beta-glucosidase</fullName>
        <ecNumber evidence="6">3.2.1.21</ecNumber>
    </submittedName>
</protein>
<proteinExistence type="inferred from homology"/>
<dbReference type="EC" id="3.2.1.21" evidence="6"/>
<comment type="similarity">
    <text evidence="1 4">Belongs to the glycosyl hydrolase 1 family.</text>
</comment>
<keyword evidence="5" id="KW-0732">Signal</keyword>
<reference evidence="6 7" key="1">
    <citation type="submission" date="2016-10" db="EMBL/GenBank/DDBJ databases">
        <title>Genome sequence of Nocardia seriolae strain EM150506, isolated from Anguila japonica.</title>
        <authorList>
            <person name="Han H.-J."/>
        </authorList>
    </citation>
    <scope>NUCLEOTIDE SEQUENCE [LARGE SCALE GENOMIC DNA]</scope>
    <source>
        <strain evidence="6 7">EM150506</strain>
    </source>
</reference>